<protein>
    <recommendedName>
        <fullName evidence="4">Lipoprotein</fullName>
    </recommendedName>
</protein>
<comment type="caution">
    <text evidence="2">The sequence shown here is derived from an EMBL/GenBank/DDBJ whole genome shotgun (WGS) entry which is preliminary data.</text>
</comment>
<dbReference type="RefSeq" id="WP_166693750.1">
    <property type="nucleotide sequence ID" value="NZ_WAEL01000010.1"/>
</dbReference>
<evidence type="ECO:0008006" key="4">
    <source>
        <dbReference type="Google" id="ProtNLM"/>
    </source>
</evidence>
<name>A0ABX0QQV7_9BACT</name>
<feature type="signal peptide" evidence="1">
    <location>
        <begin position="1"/>
        <end position="20"/>
    </location>
</feature>
<evidence type="ECO:0000313" key="2">
    <source>
        <dbReference type="EMBL" id="NID13138.1"/>
    </source>
</evidence>
<dbReference type="Proteomes" id="UP000606008">
    <property type="component" value="Unassembled WGS sequence"/>
</dbReference>
<proteinExistence type="predicted"/>
<sequence>MKKLLIVALLAVSATCQNQASVQAEFPVQETNAVIIGDQLPVDGCAAHIVLNNTTSSSDSRPFMRLPTEATRLLMDNVIKAEVAKQPTGTLWMGSKEVTIRYRETGKTATLTCGWGARQEVKTIDLLEVKVR</sequence>
<dbReference type="EMBL" id="WAEL01000010">
    <property type="protein sequence ID" value="NID13138.1"/>
    <property type="molecule type" value="Genomic_DNA"/>
</dbReference>
<evidence type="ECO:0000313" key="3">
    <source>
        <dbReference type="Proteomes" id="UP000606008"/>
    </source>
</evidence>
<organism evidence="2 3">
    <name type="scientific">Fibrivirga algicola</name>
    <dbReference type="NCBI Taxonomy" id="2950420"/>
    <lineage>
        <taxon>Bacteria</taxon>
        <taxon>Pseudomonadati</taxon>
        <taxon>Bacteroidota</taxon>
        <taxon>Cytophagia</taxon>
        <taxon>Cytophagales</taxon>
        <taxon>Spirosomataceae</taxon>
        <taxon>Fibrivirga</taxon>
    </lineage>
</organism>
<reference evidence="2" key="1">
    <citation type="submission" date="2024-05" db="EMBL/GenBank/DDBJ databases">
        <authorList>
            <person name="Jung D.-H."/>
        </authorList>
    </citation>
    <scope>NUCLEOTIDE SEQUENCE</scope>
    <source>
        <strain evidence="2">JA-25</strain>
    </source>
</reference>
<gene>
    <name evidence="2" type="ORF">F7231_23395</name>
</gene>
<keyword evidence="3" id="KW-1185">Reference proteome</keyword>
<feature type="chain" id="PRO_5045539139" description="Lipoprotein" evidence="1">
    <location>
        <begin position="21"/>
        <end position="132"/>
    </location>
</feature>
<keyword evidence="1" id="KW-0732">Signal</keyword>
<accession>A0ABX0QQV7</accession>
<evidence type="ECO:0000256" key="1">
    <source>
        <dbReference type="SAM" id="SignalP"/>
    </source>
</evidence>